<keyword evidence="3" id="KW-1003">Cell membrane</keyword>
<keyword evidence="6" id="KW-1015">Disulfide bond</keyword>
<evidence type="ECO:0000256" key="5">
    <source>
        <dbReference type="ARBA" id="ARBA00023108"/>
    </source>
</evidence>
<gene>
    <name evidence="16" type="primary">EGR_07872</name>
    <name evidence="14" type="ORF">EgrG_001074800</name>
</gene>
<comment type="subunit">
    <text evidence="13">Interacts (via loop 2 of the three-fingered Ly-6 domain) with Sh/shaker; this interaction may stabilize both components of the complex and may be required for targeting or retention of Sh/shaker to neural cell projections. Interacts (via loop 2 of the three-fingered Ly-6 domain) with nAChRalpha3 and potentially other nicotinic acetylcholine receptors; this interaction is required for antagonism of nicotinic acetylcholine receptors.</text>
</comment>
<evidence type="ECO:0000256" key="10">
    <source>
        <dbReference type="ARBA" id="ARBA00044524"/>
    </source>
</evidence>
<evidence type="ECO:0000256" key="12">
    <source>
        <dbReference type="ARBA" id="ARBA00045788"/>
    </source>
</evidence>
<dbReference type="AlphaFoldDB" id="A0A068WK15"/>
<dbReference type="GO" id="GO:0032222">
    <property type="term" value="P:regulation of synaptic transmission, cholinergic"/>
    <property type="evidence" value="ECO:0007669"/>
    <property type="project" value="InterPro"/>
</dbReference>
<comment type="subcellular location">
    <subcellularLocation>
        <location evidence="1">Cell membrane</location>
        <topology evidence="1">Lipid-anchor</topology>
        <topology evidence="1">GPI-anchor</topology>
        <orientation evidence="1">Extracellular side</orientation>
    </subcellularLocation>
    <subcellularLocation>
        <location evidence="9">Membrane raft</location>
        <topology evidence="9">Lipid-anchor</topology>
        <topology evidence="9">GPI-anchor</topology>
        <orientation evidence="9">Extracellular side</orientation>
    </subcellularLocation>
</comment>
<evidence type="ECO:0000256" key="3">
    <source>
        <dbReference type="ARBA" id="ARBA00022475"/>
    </source>
</evidence>
<dbReference type="PANTHER" id="PTHR33562:SF31">
    <property type="entry name" value="PROTEIN QUIVER"/>
    <property type="match status" value="1"/>
</dbReference>
<keyword evidence="5" id="KW-0090">Biological rhythms</keyword>
<dbReference type="PANTHER" id="PTHR33562">
    <property type="entry name" value="ATILLA, ISOFORM B-RELATED-RELATED"/>
    <property type="match status" value="1"/>
</dbReference>
<dbReference type="InterPro" id="IPR050975">
    <property type="entry name" value="Sleep_regulator"/>
</dbReference>
<dbReference type="GO" id="GO:0045121">
    <property type="term" value="C:membrane raft"/>
    <property type="evidence" value="ECO:0007669"/>
    <property type="project" value="UniProtKB-SubCell"/>
</dbReference>
<keyword evidence="7" id="KW-0325">Glycoprotein</keyword>
<reference evidence="16" key="3">
    <citation type="submission" date="2020-10" db="UniProtKB">
        <authorList>
            <consortium name="WormBaseParasite"/>
        </authorList>
    </citation>
    <scope>IDENTIFICATION</scope>
</reference>
<protein>
    <recommendedName>
        <fullName evidence="10">UPAR/Ly6 domain-containing protein qvr</fullName>
    </recommendedName>
    <alternativeName>
        <fullName evidence="11">Protein quiver</fullName>
    </alternativeName>
    <alternativeName>
        <fullName evidence="8">Protein sleepless</fullName>
    </alternativeName>
</protein>
<evidence type="ECO:0000256" key="13">
    <source>
        <dbReference type="ARBA" id="ARBA00046769"/>
    </source>
</evidence>
<name>A0A068WK15_ECHGR</name>
<evidence type="ECO:0000313" key="16">
    <source>
        <dbReference type="WBParaSite" id="EgrG_001074800"/>
    </source>
</evidence>
<accession>A0A068WK15</accession>
<proteinExistence type="inferred from homology"/>
<evidence type="ECO:0000256" key="8">
    <source>
        <dbReference type="ARBA" id="ARBA00031037"/>
    </source>
</evidence>
<evidence type="ECO:0000313" key="15">
    <source>
        <dbReference type="Proteomes" id="UP000492820"/>
    </source>
</evidence>
<dbReference type="OrthoDB" id="9991292at2759"/>
<reference evidence="14" key="2">
    <citation type="submission" date="2014-06" db="EMBL/GenBank/DDBJ databases">
        <authorList>
            <person name="Aslett M."/>
        </authorList>
    </citation>
    <scope>NUCLEOTIDE SEQUENCE</scope>
</reference>
<dbReference type="EMBL" id="LK028577">
    <property type="protein sequence ID" value="CDS17957.1"/>
    <property type="molecule type" value="Genomic_DNA"/>
</dbReference>
<organism evidence="14">
    <name type="scientific">Echinococcus granulosus</name>
    <name type="common">Hydatid tapeworm</name>
    <dbReference type="NCBI Taxonomy" id="6210"/>
    <lineage>
        <taxon>Eukaryota</taxon>
        <taxon>Metazoa</taxon>
        <taxon>Spiralia</taxon>
        <taxon>Lophotrochozoa</taxon>
        <taxon>Platyhelminthes</taxon>
        <taxon>Cestoda</taxon>
        <taxon>Eucestoda</taxon>
        <taxon>Cyclophyllidea</taxon>
        <taxon>Taeniidae</taxon>
        <taxon>Echinococcus</taxon>
        <taxon>Echinococcus granulosus group</taxon>
    </lineage>
</organism>
<dbReference type="CDD" id="cd23595">
    <property type="entry name" value="TFP_LU_ECD_Qvr"/>
    <property type="match status" value="1"/>
</dbReference>
<comment type="similarity">
    <text evidence="2">Belongs to the quiver family.</text>
</comment>
<dbReference type="GO" id="GO:0005886">
    <property type="term" value="C:plasma membrane"/>
    <property type="evidence" value="ECO:0007669"/>
    <property type="project" value="UniProtKB-SubCell"/>
</dbReference>
<keyword evidence="3" id="KW-0472">Membrane</keyword>
<dbReference type="Pfam" id="PF17064">
    <property type="entry name" value="QVR"/>
    <property type="match status" value="1"/>
</dbReference>
<evidence type="ECO:0000256" key="6">
    <source>
        <dbReference type="ARBA" id="ARBA00023157"/>
    </source>
</evidence>
<evidence type="ECO:0000256" key="7">
    <source>
        <dbReference type="ARBA" id="ARBA00023180"/>
    </source>
</evidence>
<evidence type="ECO:0000256" key="9">
    <source>
        <dbReference type="ARBA" id="ARBA00044499"/>
    </source>
</evidence>
<comment type="function">
    <text evidence="12">Bifunctional regulator of neuronal activity in the mushroom body, and possibly other regions of the brain, that acts as a signaling molecule required for homeostatic regulation of sleep under normal conditions and after sleep deprivation. Reduces neuronal excitability by enhancing Sh/shaker K(+) channel activity; possibly by stabilizing Sh/shaker to increase protein levels, accelerating its activation kinetics, slowing C-type inactivation and enhancing recovery from inactivation. Specifically affects the A-type K(+) current. Antagonizes nicotinic acetylcholine receptors (nAChRs) to reduce synaptic transmission, possibly by preventing their localization to the cell surface. Required for regulation of neuromuscular excitability and plasticity at neuromuscular junctions.</text>
</comment>
<evidence type="ECO:0000256" key="2">
    <source>
        <dbReference type="ARBA" id="ARBA00010522"/>
    </source>
</evidence>
<dbReference type="GO" id="GO:0048511">
    <property type="term" value="P:rhythmic process"/>
    <property type="evidence" value="ECO:0007669"/>
    <property type="project" value="UniProtKB-KW"/>
</dbReference>
<dbReference type="Proteomes" id="UP000492820">
    <property type="component" value="Unassembled WGS sequence"/>
</dbReference>
<reference evidence="14 15" key="1">
    <citation type="journal article" date="2013" name="Nature">
        <title>The genomes of four tapeworm species reveal adaptations to parasitism.</title>
        <authorList>
            <person name="Tsai I.J."/>
            <person name="Zarowiecki M."/>
            <person name="Holroyd N."/>
            <person name="Garciarrubio A."/>
            <person name="Sanchez-Flores A."/>
            <person name="Brooks K.L."/>
            <person name="Tracey A."/>
            <person name="Bobes R.J."/>
            <person name="Fragoso G."/>
            <person name="Sciutto E."/>
            <person name="Aslett M."/>
            <person name="Beasley H."/>
            <person name="Bennett H.M."/>
            <person name="Cai J."/>
            <person name="Camicia F."/>
            <person name="Clark R."/>
            <person name="Cucher M."/>
            <person name="De Silva N."/>
            <person name="Day T.A."/>
            <person name="Deplazes P."/>
            <person name="Estrada K."/>
            <person name="Fernandez C."/>
            <person name="Holland P.W."/>
            <person name="Hou J."/>
            <person name="Hu S."/>
            <person name="Huckvale T."/>
            <person name="Hung S.S."/>
            <person name="Kamenetzky L."/>
            <person name="Keane J.A."/>
            <person name="Kiss F."/>
            <person name="Koziol U."/>
            <person name="Lambert O."/>
            <person name="Liu K."/>
            <person name="Luo X."/>
            <person name="Luo Y."/>
            <person name="Macchiaroli N."/>
            <person name="Nichol S."/>
            <person name="Paps J."/>
            <person name="Parkinson J."/>
            <person name="Pouchkina-Stantcheva N."/>
            <person name="Riddiford N."/>
            <person name="Rosenzvit M."/>
            <person name="Salinas G."/>
            <person name="Wasmuth J.D."/>
            <person name="Zamanian M."/>
            <person name="Zheng Y."/>
            <person name="Cai X."/>
            <person name="Soberon X."/>
            <person name="Olson P.D."/>
            <person name="Laclette J.P."/>
            <person name="Brehm K."/>
            <person name="Berriman M."/>
            <person name="Garciarrubio A."/>
            <person name="Bobes R.J."/>
            <person name="Fragoso G."/>
            <person name="Sanchez-Flores A."/>
            <person name="Estrada K."/>
            <person name="Cevallos M.A."/>
            <person name="Morett E."/>
            <person name="Gonzalez V."/>
            <person name="Portillo T."/>
            <person name="Ochoa-Leyva A."/>
            <person name="Jose M.V."/>
            <person name="Sciutto E."/>
            <person name="Landa A."/>
            <person name="Jimenez L."/>
            <person name="Valdes V."/>
            <person name="Carrero J.C."/>
            <person name="Larralde C."/>
            <person name="Morales-Montor J."/>
            <person name="Limon-Lason J."/>
            <person name="Soberon X."/>
            <person name="Laclette J.P."/>
        </authorList>
    </citation>
    <scope>NUCLEOTIDE SEQUENCE [LARGE SCALE GENOMIC DNA]</scope>
</reference>
<sequence>MISPPMDVINIQTPSIRVAINESVCRENERSAKMEVYQFHQPFGLGAASIPSAHATDPDSICPVQSILCVECRSDREPYCQDPFNRTLLHFNEIPYKMCNGYCVKWIRAPLNNDDVSHGDLYIRTCSSNLNVRFQISPVCFQESYTTNRRLCFCNRPKCNSALASNSALMFISLLPLLVTLVPC</sequence>
<keyword evidence="4" id="KW-0732">Signal</keyword>
<dbReference type="GO" id="GO:0030431">
    <property type="term" value="P:sleep"/>
    <property type="evidence" value="ECO:0007669"/>
    <property type="project" value="InterPro"/>
</dbReference>
<evidence type="ECO:0000256" key="1">
    <source>
        <dbReference type="ARBA" id="ARBA00004471"/>
    </source>
</evidence>
<evidence type="ECO:0000256" key="4">
    <source>
        <dbReference type="ARBA" id="ARBA00022729"/>
    </source>
</evidence>
<evidence type="ECO:0000256" key="11">
    <source>
        <dbReference type="ARBA" id="ARBA00044561"/>
    </source>
</evidence>
<evidence type="ECO:0000313" key="14">
    <source>
        <dbReference type="EMBL" id="CDS17957.1"/>
    </source>
</evidence>
<dbReference type="WBParaSite" id="EgrG_001074800">
    <property type="protein sequence ID" value="EgrG_001074800"/>
    <property type="gene ID" value="EgrG_001074800"/>
</dbReference>
<dbReference type="InterPro" id="IPR031424">
    <property type="entry name" value="QVR-like"/>
</dbReference>